<accession>A0A1F7FD22</accession>
<dbReference type="EMBL" id="MFYX01000067">
    <property type="protein sequence ID" value="OGK04585.1"/>
    <property type="molecule type" value="Genomic_DNA"/>
</dbReference>
<dbReference type="GO" id="GO:0009231">
    <property type="term" value="P:riboflavin biosynthetic process"/>
    <property type="evidence" value="ECO:0007669"/>
    <property type="project" value="TreeGrafter"/>
</dbReference>
<name>A0A1F7FD22_UNCRA</name>
<dbReference type="GO" id="GO:0016811">
    <property type="term" value="F:hydrolase activity, acting on carbon-nitrogen (but not peptide) bonds, in linear amides"/>
    <property type="evidence" value="ECO:0007669"/>
    <property type="project" value="TreeGrafter"/>
</dbReference>
<dbReference type="AlphaFoldDB" id="A0A1F7FD22"/>
<evidence type="ECO:0000313" key="7">
    <source>
        <dbReference type="Proteomes" id="UP000179243"/>
    </source>
</evidence>
<sequence length="259" mass="29302">MGKKPWKLADITQKDVLGLGSPAYEVAIIPFGSTEPHNFHLPYGSDHYEASHIADALCARAWQKGARVVQLPTVPYGVDWNMIEFPMAIHMSPSTHLAILRDILKSLKAHNIMKVIVLNSHGGNEFKGHLRELHAETDQFLCLVDWWKCCQDKAEKIFSTQGEHAGQMETSVCLHFFPELVNMKHATKGKTRKSRFKEIENGSVWMSRPWHLLTENSGHGDPMDSSAEKGKRYMEAITEELGQFIAELSAAKMDKKFPY</sequence>
<comment type="similarity">
    <text evidence="5">Belongs to the creatininase superfamily.</text>
</comment>
<reference evidence="6 7" key="1">
    <citation type="journal article" date="2016" name="Nat. Commun.">
        <title>Thousands of microbial genomes shed light on interconnected biogeochemical processes in an aquifer system.</title>
        <authorList>
            <person name="Anantharaman K."/>
            <person name="Brown C.T."/>
            <person name="Hug L.A."/>
            <person name="Sharon I."/>
            <person name="Castelle C.J."/>
            <person name="Probst A.J."/>
            <person name="Thomas B.C."/>
            <person name="Singh A."/>
            <person name="Wilkins M.J."/>
            <person name="Karaoz U."/>
            <person name="Brodie E.L."/>
            <person name="Williams K.H."/>
            <person name="Hubbard S.S."/>
            <person name="Banfield J.F."/>
        </authorList>
    </citation>
    <scope>NUCLEOTIDE SEQUENCE [LARGE SCALE GENOMIC DNA]</scope>
</reference>
<dbReference type="SUPFAM" id="SSF102215">
    <property type="entry name" value="Creatininase"/>
    <property type="match status" value="1"/>
</dbReference>
<evidence type="ECO:0000313" key="6">
    <source>
        <dbReference type="EMBL" id="OGK04585.1"/>
    </source>
</evidence>
<dbReference type="Proteomes" id="UP000179243">
    <property type="component" value="Unassembled WGS sequence"/>
</dbReference>
<evidence type="ECO:0000256" key="2">
    <source>
        <dbReference type="ARBA" id="ARBA00022723"/>
    </source>
</evidence>
<evidence type="ECO:0000256" key="1">
    <source>
        <dbReference type="ARBA" id="ARBA00001947"/>
    </source>
</evidence>
<evidence type="ECO:0008006" key="8">
    <source>
        <dbReference type="Google" id="ProtNLM"/>
    </source>
</evidence>
<dbReference type="InterPro" id="IPR003785">
    <property type="entry name" value="Creatininase/forma_Hydrolase"/>
</dbReference>
<dbReference type="InterPro" id="IPR024087">
    <property type="entry name" value="Creatininase-like_sf"/>
</dbReference>
<gene>
    <name evidence="6" type="ORF">A2519_20580</name>
</gene>
<dbReference type="GO" id="GO:0046872">
    <property type="term" value="F:metal ion binding"/>
    <property type="evidence" value="ECO:0007669"/>
    <property type="project" value="UniProtKB-KW"/>
</dbReference>
<keyword evidence="2" id="KW-0479">Metal-binding</keyword>
<dbReference type="Gene3D" id="3.40.50.10310">
    <property type="entry name" value="Creatininase"/>
    <property type="match status" value="1"/>
</dbReference>
<keyword evidence="3" id="KW-0378">Hydrolase</keyword>
<keyword evidence="4" id="KW-0862">Zinc</keyword>
<proteinExistence type="inferred from homology"/>
<dbReference type="Pfam" id="PF02633">
    <property type="entry name" value="Creatininase"/>
    <property type="match status" value="1"/>
</dbReference>
<evidence type="ECO:0000256" key="3">
    <source>
        <dbReference type="ARBA" id="ARBA00022801"/>
    </source>
</evidence>
<dbReference type="PANTHER" id="PTHR35005:SF1">
    <property type="entry name" value="2-AMINO-5-FORMYLAMINO-6-RIBOSYLAMINOPYRIMIDIN-4(3H)-ONE 5'-MONOPHOSPHATE DEFORMYLASE"/>
    <property type="match status" value="1"/>
</dbReference>
<dbReference type="PANTHER" id="PTHR35005">
    <property type="entry name" value="3-DEHYDRO-SCYLLO-INOSOSE HYDROLASE"/>
    <property type="match status" value="1"/>
</dbReference>
<comment type="cofactor">
    <cofactor evidence="1">
        <name>Zn(2+)</name>
        <dbReference type="ChEBI" id="CHEBI:29105"/>
    </cofactor>
</comment>
<evidence type="ECO:0000256" key="5">
    <source>
        <dbReference type="ARBA" id="ARBA00024029"/>
    </source>
</evidence>
<protein>
    <recommendedName>
        <fullName evidence="8">Creatininase</fullName>
    </recommendedName>
</protein>
<comment type="caution">
    <text evidence="6">The sequence shown here is derived from an EMBL/GenBank/DDBJ whole genome shotgun (WGS) entry which is preliminary data.</text>
</comment>
<organism evidence="6 7">
    <name type="scientific">Candidatus Raymondbacteria bacterium RIFOXYD12_FULL_49_13</name>
    <dbReference type="NCBI Taxonomy" id="1817890"/>
    <lineage>
        <taxon>Bacteria</taxon>
        <taxon>Raymondiibacteriota</taxon>
    </lineage>
</organism>
<evidence type="ECO:0000256" key="4">
    <source>
        <dbReference type="ARBA" id="ARBA00022833"/>
    </source>
</evidence>